<dbReference type="PATRIC" id="fig|1423804.4.peg.3076"/>
<organism evidence="1 2">
    <name type="scientific">Secundilactobacillus similis DSM 23365 = JCM 2765</name>
    <dbReference type="NCBI Taxonomy" id="1423804"/>
    <lineage>
        <taxon>Bacteria</taxon>
        <taxon>Bacillati</taxon>
        <taxon>Bacillota</taxon>
        <taxon>Bacilli</taxon>
        <taxon>Lactobacillales</taxon>
        <taxon>Lactobacillaceae</taxon>
        <taxon>Secundilactobacillus</taxon>
    </lineage>
</organism>
<name>A0A0R2ES03_9LACO</name>
<evidence type="ECO:0000313" key="1">
    <source>
        <dbReference type="EMBL" id="KRN15516.1"/>
    </source>
</evidence>
<evidence type="ECO:0000313" key="2">
    <source>
        <dbReference type="Proteomes" id="UP000051442"/>
    </source>
</evidence>
<dbReference type="Proteomes" id="UP000051442">
    <property type="component" value="Unassembled WGS sequence"/>
</dbReference>
<sequence>MTKKYIDAATLFQIRDFMEHGDFYRYEQARIAELIKELLATDDWHLDQLLADRIRYTAKLETEIAKLSHDVNNGLVNLDDVADRLNDMTWGQIEDGPAKRQYLENELEG</sequence>
<keyword evidence="2" id="KW-1185">Reference proteome</keyword>
<accession>A0A0R2ES03</accession>
<protein>
    <submittedName>
        <fullName evidence="1">Uncharacterized protein</fullName>
    </submittedName>
</protein>
<dbReference type="STRING" id="1423804.FD14_GL002856"/>
<proteinExistence type="predicted"/>
<dbReference type="RefSeq" id="WP_054733666.1">
    <property type="nucleotide sequence ID" value="NZ_AYZM01000178.1"/>
</dbReference>
<dbReference type="EMBL" id="AYZM01000178">
    <property type="protein sequence ID" value="KRN15516.1"/>
    <property type="molecule type" value="Genomic_DNA"/>
</dbReference>
<dbReference type="AlphaFoldDB" id="A0A0R2ES03"/>
<comment type="caution">
    <text evidence="1">The sequence shown here is derived from an EMBL/GenBank/DDBJ whole genome shotgun (WGS) entry which is preliminary data.</text>
</comment>
<reference evidence="1 2" key="1">
    <citation type="journal article" date="2015" name="Genome Announc.">
        <title>Expanding the biotechnology potential of lactobacilli through comparative genomics of 213 strains and associated genera.</title>
        <authorList>
            <person name="Sun Z."/>
            <person name="Harris H.M."/>
            <person name="McCann A."/>
            <person name="Guo C."/>
            <person name="Argimon S."/>
            <person name="Zhang W."/>
            <person name="Yang X."/>
            <person name="Jeffery I.B."/>
            <person name="Cooney J.C."/>
            <person name="Kagawa T.F."/>
            <person name="Liu W."/>
            <person name="Song Y."/>
            <person name="Salvetti E."/>
            <person name="Wrobel A."/>
            <person name="Rasinkangas P."/>
            <person name="Parkhill J."/>
            <person name="Rea M.C."/>
            <person name="O'Sullivan O."/>
            <person name="Ritari J."/>
            <person name="Douillard F.P."/>
            <person name="Paul Ross R."/>
            <person name="Yang R."/>
            <person name="Briner A.E."/>
            <person name="Felis G.E."/>
            <person name="de Vos W.M."/>
            <person name="Barrangou R."/>
            <person name="Klaenhammer T.R."/>
            <person name="Caufield P.W."/>
            <person name="Cui Y."/>
            <person name="Zhang H."/>
            <person name="O'Toole P.W."/>
        </authorList>
    </citation>
    <scope>NUCLEOTIDE SEQUENCE [LARGE SCALE GENOMIC DNA]</scope>
    <source>
        <strain evidence="1 2">DSM 23365</strain>
    </source>
</reference>
<gene>
    <name evidence="1" type="ORF">FD14_GL002856</name>
</gene>